<keyword evidence="5 9" id="KW-0256">Endoplasmic reticulum</keyword>
<keyword evidence="3 9" id="KW-0813">Transport</keyword>
<evidence type="ECO:0000256" key="1">
    <source>
        <dbReference type="ARBA" id="ARBA00004477"/>
    </source>
</evidence>
<proteinExistence type="inferred from homology"/>
<accession>A0AAD6D6F7</accession>
<evidence type="ECO:0000256" key="7">
    <source>
        <dbReference type="ARBA" id="ARBA00023054"/>
    </source>
</evidence>
<dbReference type="Gene3D" id="1.10.287.660">
    <property type="entry name" value="Helix hairpin bin"/>
    <property type="match status" value="1"/>
</dbReference>
<evidence type="ECO:0000256" key="6">
    <source>
        <dbReference type="ARBA" id="ARBA00022989"/>
    </source>
</evidence>
<evidence type="ECO:0000256" key="4">
    <source>
        <dbReference type="ARBA" id="ARBA00022692"/>
    </source>
</evidence>
<keyword evidence="11" id="KW-1185">Reference proteome</keyword>
<dbReference type="GO" id="GO:0005789">
    <property type="term" value="C:endoplasmic reticulum membrane"/>
    <property type="evidence" value="ECO:0007669"/>
    <property type="project" value="UniProtKB-SubCell"/>
</dbReference>
<keyword evidence="6 9" id="KW-1133">Transmembrane helix</keyword>
<dbReference type="InterPro" id="IPR029012">
    <property type="entry name" value="Helix_hairpin_bin_sf"/>
</dbReference>
<name>A0AAD6D6F7_9EURO</name>
<evidence type="ECO:0000256" key="9">
    <source>
        <dbReference type="HAMAP-Rule" id="MF_03113"/>
    </source>
</evidence>
<dbReference type="GO" id="GO:0043495">
    <property type="term" value="F:protein-membrane adaptor activity"/>
    <property type="evidence" value="ECO:0007669"/>
    <property type="project" value="TreeGrafter"/>
</dbReference>
<sequence>MLSLVLMILFVHIAIYLINTIGASTVDLLLWQLYLKVPTSTSRNAREQQRLKGEVMKLKREMNSTSSQDEFAKWAKLRRRHDKALEEFEAMNQTISTQKSSFDWAVKIARWLSTNGLKMFLQFWYSKTPVFALPEGWFPYYVEWILSFPRAPLGSVSINVWNTVCASAVAAIAEILGAVLVRVIGQKQVANEAKKTQ</sequence>
<evidence type="ECO:0000256" key="3">
    <source>
        <dbReference type="ARBA" id="ARBA00022448"/>
    </source>
</evidence>
<dbReference type="Pfam" id="PF04420">
    <property type="entry name" value="CHD5"/>
    <property type="match status" value="1"/>
</dbReference>
<dbReference type="Proteomes" id="UP001220324">
    <property type="component" value="Unassembled WGS sequence"/>
</dbReference>
<evidence type="ECO:0000256" key="5">
    <source>
        <dbReference type="ARBA" id="ARBA00022824"/>
    </source>
</evidence>
<dbReference type="AlphaFoldDB" id="A0AAD6D6F7"/>
<dbReference type="GO" id="GO:0043529">
    <property type="term" value="C:GET complex"/>
    <property type="evidence" value="ECO:0007669"/>
    <property type="project" value="InterPro"/>
</dbReference>
<keyword evidence="4 9" id="KW-0812">Transmembrane</keyword>
<keyword evidence="8 9" id="KW-0472">Membrane</keyword>
<evidence type="ECO:0000256" key="8">
    <source>
        <dbReference type="ARBA" id="ARBA00023136"/>
    </source>
</evidence>
<comment type="subcellular location">
    <subcellularLocation>
        <location evidence="1">Endoplasmic reticulum membrane</location>
        <topology evidence="1">Multi-pass membrane protein</topology>
    </subcellularLocation>
</comment>
<evidence type="ECO:0000313" key="10">
    <source>
        <dbReference type="EMBL" id="KAJ5556854.1"/>
    </source>
</evidence>
<organism evidence="10 11">
    <name type="scientific">Penicillium frequentans</name>
    <dbReference type="NCBI Taxonomy" id="3151616"/>
    <lineage>
        <taxon>Eukaryota</taxon>
        <taxon>Fungi</taxon>
        <taxon>Dikarya</taxon>
        <taxon>Ascomycota</taxon>
        <taxon>Pezizomycotina</taxon>
        <taxon>Eurotiomycetes</taxon>
        <taxon>Eurotiomycetidae</taxon>
        <taxon>Eurotiales</taxon>
        <taxon>Aspergillaceae</taxon>
        <taxon>Penicillium</taxon>
    </lineage>
</organism>
<comment type="similarity">
    <text evidence="2 9">Belongs to the WRB/GET1 family.</text>
</comment>
<dbReference type="PANTHER" id="PTHR42650">
    <property type="entry name" value="TAIL-ANCHORED PROTEIN INSERTION RECEPTOR WRB"/>
    <property type="match status" value="1"/>
</dbReference>
<evidence type="ECO:0000313" key="11">
    <source>
        <dbReference type="Proteomes" id="UP001220324"/>
    </source>
</evidence>
<dbReference type="HAMAP" id="MF_03113">
    <property type="entry name" value="Get1"/>
    <property type="match status" value="1"/>
</dbReference>
<dbReference type="PANTHER" id="PTHR42650:SF1">
    <property type="entry name" value="GUIDED ENTRY OF TAIL-ANCHORED PROTEINS FACTOR 1"/>
    <property type="match status" value="1"/>
</dbReference>
<dbReference type="EMBL" id="JAQIZZ010000001">
    <property type="protein sequence ID" value="KAJ5556854.1"/>
    <property type="molecule type" value="Genomic_DNA"/>
</dbReference>
<reference evidence="10 11" key="1">
    <citation type="journal article" date="2023" name="IMA Fungus">
        <title>Comparative genomic study of the Penicillium genus elucidates a diverse pangenome and 15 lateral gene transfer events.</title>
        <authorList>
            <person name="Petersen C."/>
            <person name="Sorensen T."/>
            <person name="Nielsen M.R."/>
            <person name="Sondergaard T.E."/>
            <person name="Sorensen J.L."/>
            <person name="Fitzpatrick D.A."/>
            <person name="Frisvad J.C."/>
            <person name="Nielsen K.L."/>
        </authorList>
    </citation>
    <scope>NUCLEOTIDE SEQUENCE [LARGE SCALE GENOMIC DNA]</scope>
    <source>
        <strain evidence="10 11">IBT 35679</strain>
    </source>
</reference>
<protein>
    <submittedName>
        <fullName evidence="10">CHD5-like protein</fullName>
    </submittedName>
</protein>
<gene>
    <name evidence="9" type="primary">GET1</name>
    <name evidence="10" type="ORF">N7494_000769</name>
</gene>
<feature type="topological domain" description="Lumenal" evidence="9">
    <location>
        <begin position="1"/>
        <end position="4"/>
    </location>
</feature>
<keyword evidence="7" id="KW-0175">Coiled coil</keyword>
<dbReference type="InterPro" id="IPR028945">
    <property type="entry name" value="Get1"/>
</dbReference>
<dbReference type="FunFam" id="1.10.287.660:FF:000006">
    <property type="entry name" value="Protein GET1"/>
    <property type="match status" value="1"/>
</dbReference>
<feature type="topological domain" description="Cytoplasmic" evidence="9">
    <location>
        <begin position="173"/>
        <end position="197"/>
    </location>
</feature>
<evidence type="ECO:0000256" key="2">
    <source>
        <dbReference type="ARBA" id="ARBA00010799"/>
    </source>
</evidence>
<dbReference type="InterPro" id="IPR027538">
    <property type="entry name" value="Get1_fungi"/>
</dbReference>
<comment type="caution">
    <text evidence="9">Lacks conserved residue(s) required for the propagation of feature annotation.</text>
</comment>
<comment type="caution">
    <text evidence="10">The sequence shown here is derived from an EMBL/GenBank/DDBJ whole genome shotgun (WGS) entry which is preliminary data.</text>
</comment>
<dbReference type="GO" id="GO:0071816">
    <property type="term" value="P:tail-anchored membrane protein insertion into ER membrane"/>
    <property type="evidence" value="ECO:0007669"/>
    <property type="project" value="InterPro"/>
</dbReference>